<dbReference type="EMBL" id="CMVM020000154">
    <property type="status" value="NOT_ANNOTATED_CDS"/>
    <property type="molecule type" value="Genomic_DNA"/>
</dbReference>
<evidence type="ECO:0000313" key="2">
    <source>
        <dbReference type="Proteomes" id="UP000024404"/>
    </source>
</evidence>
<keyword evidence="2" id="KW-1185">Reference proteome</keyword>
<evidence type="ECO:0000313" key="1">
    <source>
        <dbReference type="EnsemblMetazoa" id="OVOC5329.1"/>
    </source>
</evidence>
<proteinExistence type="predicted"/>
<dbReference type="Proteomes" id="UP000024404">
    <property type="component" value="Unassembled WGS sequence"/>
</dbReference>
<organism evidence="1 2">
    <name type="scientific">Onchocerca volvulus</name>
    <dbReference type="NCBI Taxonomy" id="6282"/>
    <lineage>
        <taxon>Eukaryota</taxon>
        <taxon>Metazoa</taxon>
        <taxon>Ecdysozoa</taxon>
        <taxon>Nematoda</taxon>
        <taxon>Chromadorea</taxon>
        <taxon>Rhabditida</taxon>
        <taxon>Spirurina</taxon>
        <taxon>Spiruromorpha</taxon>
        <taxon>Filarioidea</taxon>
        <taxon>Onchocercidae</taxon>
        <taxon>Onchocerca</taxon>
    </lineage>
</organism>
<sequence>MDIEKVKRMHYDDGYVDAQGKTFTVATLRPSNNNNNNTSNIFKYLSRALTNFHVFVVLAVHR</sequence>
<dbReference type="AlphaFoldDB" id="A0A8R1TVH7"/>
<accession>A0A8R1TVH7</accession>
<reference evidence="1" key="2">
    <citation type="submission" date="2022-06" db="UniProtKB">
        <authorList>
            <consortium name="EnsemblMetazoa"/>
        </authorList>
    </citation>
    <scope>IDENTIFICATION</scope>
</reference>
<dbReference type="EnsemblMetazoa" id="OVOC5329.1">
    <property type="protein sequence ID" value="OVOC5329.1"/>
    <property type="gene ID" value="WBGene00242138"/>
</dbReference>
<reference evidence="2" key="1">
    <citation type="submission" date="2013-10" db="EMBL/GenBank/DDBJ databases">
        <title>Genome sequencing of Onchocerca volvulus.</title>
        <authorList>
            <person name="Cotton J."/>
            <person name="Tsai J."/>
            <person name="Stanley E."/>
            <person name="Tracey A."/>
            <person name="Holroyd N."/>
            <person name="Lustigman S."/>
            <person name="Berriman M."/>
        </authorList>
    </citation>
    <scope>NUCLEOTIDE SEQUENCE</scope>
</reference>
<name>A0A8R1TVH7_ONCVO</name>
<protein>
    <submittedName>
        <fullName evidence="1">Uncharacterized protein</fullName>
    </submittedName>
</protein>